<dbReference type="Gene3D" id="3.30.360.10">
    <property type="entry name" value="Dihydrodipicolinate Reductase, domain 2"/>
    <property type="match status" value="1"/>
</dbReference>
<organism evidence="3 4">
    <name type="scientific">Agathobacter ruminis</name>
    <dbReference type="NCBI Taxonomy" id="1712665"/>
    <lineage>
        <taxon>Bacteria</taxon>
        <taxon>Bacillati</taxon>
        <taxon>Bacillota</taxon>
        <taxon>Clostridia</taxon>
        <taxon>Lachnospirales</taxon>
        <taxon>Lachnospiraceae</taxon>
        <taxon>Agathobacter</taxon>
    </lineage>
</organism>
<reference evidence="3 4" key="2">
    <citation type="submission" date="2017-10" db="EMBL/GenBank/DDBJ databases">
        <authorList>
            <person name="Banno H."/>
            <person name="Chua N.-H."/>
        </authorList>
    </citation>
    <scope>NUCLEOTIDE SEQUENCE [LARGE SCALE GENOMIC DNA]</scope>
    <source>
        <strain evidence="3 4">JK623</strain>
    </source>
</reference>
<sequence>MIKIAVVGLGMIGQQMLPVLKEMPEYEIVALCGTDRSKDSIQQLQEQYQVEKVYSNYSKMLRDKHFDADLIYLAVPNHMHYVMAKEAVEHNFHVFVEKPFVLSYEHAKELVSMARERHLIVLEAISNQYLPIFGQIKEALPRVGTIRQVTMNFSQYSSRFDKFLAGEYVRVFDPEIGGGALLDINIYNLHLAVGLFGGPSDGIYFANQMRGVDTSGTVVLRYPDFICTCIGAKDAQGPSVLLIEGTKGYLVIKAPTNTLQAALEFYDNSSKEVEILYQPDVNVHRMVYEFRELARLIQERDWEGCRMRQQESVRVCKLAERLRLNQNTETNFFH</sequence>
<dbReference type="InterPro" id="IPR055170">
    <property type="entry name" value="GFO_IDH_MocA-like_dom"/>
</dbReference>
<feature type="domain" description="GFO/IDH/MocA-like oxidoreductase" evidence="2">
    <location>
        <begin position="142"/>
        <end position="250"/>
    </location>
</feature>
<keyword evidence="4" id="KW-1185">Reference proteome</keyword>
<dbReference type="SUPFAM" id="SSF51735">
    <property type="entry name" value="NAD(P)-binding Rossmann-fold domains"/>
    <property type="match status" value="1"/>
</dbReference>
<dbReference type="AlphaFoldDB" id="A0A2G3E425"/>
<feature type="domain" description="Gfo/Idh/MocA-like oxidoreductase N-terminal" evidence="1">
    <location>
        <begin position="2"/>
        <end position="122"/>
    </location>
</feature>
<dbReference type="Gene3D" id="3.40.50.720">
    <property type="entry name" value="NAD(P)-binding Rossmann-like Domain"/>
    <property type="match status" value="1"/>
</dbReference>
<evidence type="ECO:0000259" key="2">
    <source>
        <dbReference type="Pfam" id="PF22725"/>
    </source>
</evidence>
<proteinExistence type="predicted"/>
<reference evidence="3 4" key="1">
    <citation type="submission" date="2017-10" db="EMBL/GenBank/DDBJ databases">
        <title>Resolving the taxonomy of Roseburia spp., Eubacterium rectale and Agathobacter spp. through phylogenomic analysis.</title>
        <authorList>
            <person name="Sheridan P.O."/>
            <person name="Walker A.W."/>
            <person name="Duncan S.H."/>
            <person name="Scott K.P."/>
            <person name="Toole P.W.O."/>
            <person name="Luis P."/>
            <person name="Flint H.J."/>
        </authorList>
    </citation>
    <scope>NUCLEOTIDE SEQUENCE [LARGE SCALE GENOMIC DNA]</scope>
    <source>
        <strain evidence="3 4">JK623</strain>
    </source>
</reference>
<dbReference type="EMBL" id="PDYG01000029">
    <property type="protein sequence ID" value="PHU37823.1"/>
    <property type="molecule type" value="Genomic_DNA"/>
</dbReference>
<gene>
    <name evidence="3" type="ORF">CSX02_05885</name>
</gene>
<dbReference type="Proteomes" id="UP000224563">
    <property type="component" value="Unassembled WGS sequence"/>
</dbReference>
<dbReference type="Pfam" id="PF01408">
    <property type="entry name" value="GFO_IDH_MocA"/>
    <property type="match status" value="1"/>
</dbReference>
<accession>A0A2G3E425</accession>
<dbReference type="InterPro" id="IPR000683">
    <property type="entry name" value="Gfo/Idh/MocA-like_OxRdtase_N"/>
</dbReference>
<protein>
    <submittedName>
        <fullName evidence="3">NAD(P)-dependent oxidoreductase</fullName>
    </submittedName>
</protein>
<dbReference type="RefSeq" id="WP_099385989.1">
    <property type="nucleotide sequence ID" value="NZ_JANSWH010000011.1"/>
</dbReference>
<dbReference type="Pfam" id="PF22725">
    <property type="entry name" value="GFO_IDH_MocA_C3"/>
    <property type="match status" value="1"/>
</dbReference>
<dbReference type="PANTHER" id="PTHR43054:SF1">
    <property type="entry name" value="SCYLLO-INOSITOL 2-DEHYDROGENASE (NADP(+)) IOLU"/>
    <property type="match status" value="1"/>
</dbReference>
<name>A0A2G3E425_9FIRM</name>
<evidence type="ECO:0000259" key="1">
    <source>
        <dbReference type="Pfam" id="PF01408"/>
    </source>
</evidence>
<dbReference type="InterPro" id="IPR036291">
    <property type="entry name" value="NAD(P)-bd_dom_sf"/>
</dbReference>
<dbReference type="PANTHER" id="PTHR43054">
    <property type="match status" value="1"/>
</dbReference>
<evidence type="ECO:0000313" key="4">
    <source>
        <dbReference type="Proteomes" id="UP000224563"/>
    </source>
</evidence>
<evidence type="ECO:0000313" key="3">
    <source>
        <dbReference type="EMBL" id="PHU37823.1"/>
    </source>
</evidence>
<dbReference type="GO" id="GO:0000166">
    <property type="term" value="F:nucleotide binding"/>
    <property type="evidence" value="ECO:0007669"/>
    <property type="project" value="InterPro"/>
</dbReference>
<comment type="caution">
    <text evidence="3">The sequence shown here is derived from an EMBL/GenBank/DDBJ whole genome shotgun (WGS) entry which is preliminary data.</text>
</comment>
<dbReference type="SUPFAM" id="SSF55347">
    <property type="entry name" value="Glyceraldehyde-3-phosphate dehydrogenase-like, C-terminal domain"/>
    <property type="match status" value="1"/>
</dbReference>